<evidence type="ECO:0000256" key="5">
    <source>
        <dbReference type="ARBA" id="ARBA00047199"/>
    </source>
</evidence>
<keyword evidence="12" id="KW-1185">Reference proteome</keyword>
<dbReference type="CDD" id="cd00614">
    <property type="entry name" value="CGS_like"/>
    <property type="match status" value="1"/>
</dbReference>
<dbReference type="GO" id="GO:0047982">
    <property type="term" value="F:homocysteine desulfhydrase activity"/>
    <property type="evidence" value="ECO:0007669"/>
    <property type="project" value="UniProtKB-EC"/>
</dbReference>
<dbReference type="FunFam" id="3.40.640.10:FF:000046">
    <property type="entry name" value="Cystathionine gamma-lyase"/>
    <property type="match status" value="1"/>
</dbReference>
<dbReference type="Proteomes" id="UP000555552">
    <property type="component" value="Unassembled WGS sequence"/>
</dbReference>
<keyword evidence="11" id="KW-0808">Transferase</keyword>
<dbReference type="EC" id="4.4.1.2" evidence="4"/>
<dbReference type="AlphaFoldDB" id="A0A849BLU9"/>
<evidence type="ECO:0000256" key="9">
    <source>
        <dbReference type="RuleBase" id="RU362118"/>
    </source>
</evidence>
<evidence type="ECO:0000256" key="8">
    <source>
        <dbReference type="PIRSR" id="PIRSR001434-2"/>
    </source>
</evidence>
<feature type="compositionally biased region" description="Pro residues" evidence="10">
    <location>
        <begin position="31"/>
        <end position="40"/>
    </location>
</feature>
<evidence type="ECO:0000313" key="12">
    <source>
        <dbReference type="Proteomes" id="UP000555552"/>
    </source>
</evidence>
<proteinExistence type="inferred from homology"/>
<dbReference type="GO" id="GO:0019343">
    <property type="term" value="P:cysteine biosynthetic process via cystathionine"/>
    <property type="evidence" value="ECO:0007669"/>
    <property type="project" value="TreeGrafter"/>
</dbReference>
<comment type="catalytic activity">
    <reaction evidence="6">
        <text>L-homocysteine + H2O = 2-oxobutanoate + hydrogen sulfide + NH4(+) + H(+)</text>
        <dbReference type="Rhea" id="RHEA:14501"/>
        <dbReference type="ChEBI" id="CHEBI:15377"/>
        <dbReference type="ChEBI" id="CHEBI:15378"/>
        <dbReference type="ChEBI" id="CHEBI:16763"/>
        <dbReference type="ChEBI" id="CHEBI:28938"/>
        <dbReference type="ChEBI" id="CHEBI:29919"/>
        <dbReference type="ChEBI" id="CHEBI:58199"/>
        <dbReference type="EC" id="4.4.1.2"/>
    </reaction>
    <physiologicalReaction direction="left-to-right" evidence="6">
        <dbReference type="Rhea" id="RHEA:14502"/>
    </physiologicalReaction>
</comment>
<dbReference type="GO" id="GO:0030170">
    <property type="term" value="F:pyridoxal phosphate binding"/>
    <property type="evidence" value="ECO:0007669"/>
    <property type="project" value="InterPro"/>
</dbReference>
<dbReference type="PIRSF" id="PIRSF001434">
    <property type="entry name" value="CGS"/>
    <property type="match status" value="1"/>
</dbReference>
<dbReference type="GO" id="GO:0008483">
    <property type="term" value="F:transaminase activity"/>
    <property type="evidence" value="ECO:0007669"/>
    <property type="project" value="UniProtKB-KW"/>
</dbReference>
<dbReference type="SUPFAM" id="SSF53383">
    <property type="entry name" value="PLP-dependent transferases"/>
    <property type="match status" value="1"/>
</dbReference>
<evidence type="ECO:0000256" key="3">
    <source>
        <dbReference type="ARBA" id="ARBA00022898"/>
    </source>
</evidence>
<evidence type="ECO:0000256" key="10">
    <source>
        <dbReference type="SAM" id="MobiDB-lite"/>
    </source>
</evidence>
<keyword evidence="11" id="KW-0032">Aminotransferase</keyword>
<accession>A0A849BLU9</accession>
<evidence type="ECO:0000313" key="11">
    <source>
        <dbReference type="EMBL" id="NNH22325.1"/>
    </source>
</evidence>
<keyword evidence="3 8" id="KW-0663">Pyridoxal phosphate</keyword>
<dbReference type="GO" id="GO:0019346">
    <property type="term" value="P:transsulfuration"/>
    <property type="evidence" value="ECO:0007669"/>
    <property type="project" value="InterPro"/>
</dbReference>
<comment type="cofactor">
    <cofactor evidence="1 9">
        <name>pyridoxal 5'-phosphate</name>
        <dbReference type="ChEBI" id="CHEBI:597326"/>
    </cofactor>
</comment>
<dbReference type="InterPro" id="IPR000277">
    <property type="entry name" value="Cys/Met-Metab_PyrdxlP-dep_enz"/>
</dbReference>
<dbReference type="PANTHER" id="PTHR11808">
    <property type="entry name" value="TRANS-SULFURATION ENZYME FAMILY MEMBER"/>
    <property type="match status" value="1"/>
</dbReference>
<feature type="region of interest" description="Disordered" evidence="10">
    <location>
        <begin position="1"/>
        <end position="40"/>
    </location>
</feature>
<sequence length="395" mass="40483">MADGTPHPTGAGASGRPWSPATTVVAAGRPPRTPDAPVNPPLVLSSTFVGAGKPGPGARTYARSSNASWEPLEEVLATLEGTGEDGGALAFASGMAAVSAVLALVPLGGRVVAPRSAYNTSVELLEQLDADGRARVTFVDVADTAEVESALAGGADLLWLESPTNPLLEVADLPACAAAGRGAGAVVAVDGTFATPLVQQPLALGADVVVHSVTKLLSGHSDVLLGAVATSDAALLQRLSTHRRVHGAIPGPFEAWLALRGLRTLALRVERTGATAAELARRLERHPAVGRVRHPSLPSDPGHERARAQMRGAGSVLSLELVGDDDGALAAALVDRLGLWTPATSLGGVESLVERRRRHANEPPTTPLGLLRLSCGLEDVEDLWADLEQALDGGA</sequence>
<dbReference type="Gene3D" id="3.90.1150.10">
    <property type="entry name" value="Aspartate Aminotransferase, domain 1"/>
    <property type="match status" value="1"/>
</dbReference>
<dbReference type="Gene3D" id="3.40.640.10">
    <property type="entry name" value="Type I PLP-dependent aspartate aminotransferase-like (Major domain)"/>
    <property type="match status" value="1"/>
</dbReference>
<dbReference type="InterPro" id="IPR015422">
    <property type="entry name" value="PyrdxlP-dep_Trfase_small"/>
</dbReference>
<dbReference type="EMBL" id="JABEMA010000033">
    <property type="protein sequence ID" value="NNH22325.1"/>
    <property type="molecule type" value="Genomic_DNA"/>
</dbReference>
<evidence type="ECO:0000256" key="1">
    <source>
        <dbReference type="ARBA" id="ARBA00001933"/>
    </source>
</evidence>
<gene>
    <name evidence="11" type="ORF">HLB09_04335</name>
</gene>
<name>A0A849BLU9_9ACTN</name>
<protein>
    <recommendedName>
        <fullName evidence="4">homocysteine desulfhydrase</fullName>
        <ecNumber evidence="4">4.4.1.2</ecNumber>
    </recommendedName>
    <alternativeName>
        <fullName evidence="5">Homocysteine desulfhydrase</fullName>
    </alternativeName>
</protein>
<dbReference type="PANTHER" id="PTHR11808:SF15">
    <property type="entry name" value="CYSTATHIONINE GAMMA-LYASE"/>
    <property type="match status" value="1"/>
</dbReference>
<comment type="catalytic activity">
    <reaction evidence="7">
        <text>L-methionine + H2O = methanethiol + 2-oxobutanoate + NH4(+)</text>
        <dbReference type="Rhea" id="RHEA:23800"/>
        <dbReference type="ChEBI" id="CHEBI:15377"/>
        <dbReference type="ChEBI" id="CHEBI:16007"/>
        <dbReference type="ChEBI" id="CHEBI:16763"/>
        <dbReference type="ChEBI" id="CHEBI:28938"/>
        <dbReference type="ChEBI" id="CHEBI:57844"/>
        <dbReference type="EC" id="4.4.1.11"/>
    </reaction>
    <physiologicalReaction direction="left-to-right" evidence="7">
        <dbReference type="Rhea" id="RHEA:23801"/>
    </physiologicalReaction>
</comment>
<dbReference type="InterPro" id="IPR015424">
    <property type="entry name" value="PyrdxlP-dep_Trfase"/>
</dbReference>
<dbReference type="GO" id="GO:0004123">
    <property type="term" value="F:cystathionine gamma-lyase activity"/>
    <property type="evidence" value="ECO:0007669"/>
    <property type="project" value="TreeGrafter"/>
</dbReference>
<dbReference type="GO" id="GO:0005737">
    <property type="term" value="C:cytoplasm"/>
    <property type="evidence" value="ECO:0007669"/>
    <property type="project" value="TreeGrafter"/>
</dbReference>
<dbReference type="GO" id="GO:0003962">
    <property type="term" value="F:cystathionine gamma-synthase activity"/>
    <property type="evidence" value="ECO:0007669"/>
    <property type="project" value="TreeGrafter"/>
</dbReference>
<dbReference type="RefSeq" id="WP_171202172.1">
    <property type="nucleotide sequence ID" value="NZ_BAAANP010000005.1"/>
</dbReference>
<evidence type="ECO:0000256" key="6">
    <source>
        <dbReference type="ARBA" id="ARBA00048780"/>
    </source>
</evidence>
<feature type="modified residue" description="N6-(pyridoxal phosphate)lysine" evidence="8">
    <location>
        <position position="215"/>
    </location>
</feature>
<dbReference type="InterPro" id="IPR015421">
    <property type="entry name" value="PyrdxlP-dep_Trfase_major"/>
</dbReference>
<comment type="similarity">
    <text evidence="2 9">Belongs to the trans-sulfuration enzymes family.</text>
</comment>
<dbReference type="Pfam" id="PF01053">
    <property type="entry name" value="Cys_Met_Meta_PP"/>
    <property type="match status" value="1"/>
</dbReference>
<comment type="caution">
    <text evidence="11">The sequence shown here is derived from an EMBL/GenBank/DDBJ whole genome shotgun (WGS) entry which is preliminary data.</text>
</comment>
<evidence type="ECO:0000256" key="7">
    <source>
        <dbReference type="ARBA" id="ARBA00052699"/>
    </source>
</evidence>
<evidence type="ECO:0000256" key="4">
    <source>
        <dbReference type="ARBA" id="ARBA00047175"/>
    </source>
</evidence>
<dbReference type="GO" id="GO:0018826">
    <property type="term" value="F:methionine gamma-lyase activity"/>
    <property type="evidence" value="ECO:0007669"/>
    <property type="project" value="UniProtKB-EC"/>
</dbReference>
<reference evidence="11 12" key="1">
    <citation type="submission" date="2020-05" db="EMBL/GenBank/DDBJ databases">
        <title>MicrobeNet Type strains.</title>
        <authorList>
            <person name="Nicholson A.C."/>
        </authorList>
    </citation>
    <scope>NUCLEOTIDE SEQUENCE [LARGE SCALE GENOMIC DNA]</scope>
    <source>
        <strain evidence="11 12">JCM 14547</strain>
    </source>
</reference>
<organism evidence="11 12">
    <name type="scientific">Pseudokineococcus marinus</name>
    <dbReference type="NCBI Taxonomy" id="351215"/>
    <lineage>
        <taxon>Bacteria</taxon>
        <taxon>Bacillati</taxon>
        <taxon>Actinomycetota</taxon>
        <taxon>Actinomycetes</taxon>
        <taxon>Kineosporiales</taxon>
        <taxon>Kineosporiaceae</taxon>
        <taxon>Pseudokineococcus</taxon>
    </lineage>
</organism>
<evidence type="ECO:0000256" key="2">
    <source>
        <dbReference type="ARBA" id="ARBA00009077"/>
    </source>
</evidence>